<proteinExistence type="predicted"/>
<feature type="non-terminal residue" evidence="1">
    <location>
        <position position="1"/>
    </location>
</feature>
<protein>
    <submittedName>
        <fullName evidence="1">Uncharacterized protein</fullName>
    </submittedName>
</protein>
<reference evidence="1" key="1">
    <citation type="submission" date="2023-04" db="EMBL/GenBank/DDBJ databases">
        <title>Draft Genome sequencing of Naganishia species isolated from polar environments using Oxford Nanopore Technology.</title>
        <authorList>
            <person name="Leo P."/>
            <person name="Venkateswaran K."/>
        </authorList>
    </citation>
    <scope>NUCLEOTIDE SEQUENCE</scope>
    <source>
        <strain evidence="1">MNA-CCFEE 5262</strain>
    </source>
</reference>
<evidence type="ECO:0000313" key="1">
    <source>
        <dbReference type="EMBL" id="KAJ9099499.1"/>
    </source>
</evidence>
<organism evidence="1 2">
    <name type="scientific">Naganishia adeliensis</name>
    <dbReference type="NCBI Taxonomy" id="92952"/>
    <lineage>
        <taxon>Eukaryota</taxon>
        <taxon>Fungi</taxon>
        <taxon>Dikarya</taxon>
        <taxon>Basidiomycota</taxon>
        <taxon>Agaricomycotina</taxon>
        <taxon>Tremellomycetes</taxon>
        <taxon>Filobasidiales</taxon>
        <taxon>Filobasidiaceae</taxon>
        <taxon>Naganishia</taxon>
    </lineage>
</organism>
<dbReference type="Proteomes" id="UP001230649">
    <property type="component" value="Unassembled WGS sequence"/>
</dbReference>
<name>A0ACC2VK32_9TREE</name>
<comment type="caution">
    <text evidence="1">The sequence shown here is derived from an EMBL/GenBank/DDBJ whole genome shotgun (WGS) entry which is preliminary data.</text>
</comment>
<dbReference type="EMBL" id="JASBWS010000083">
    <property type="protein sequence ID" value="KAJ9099499.1"/>
    <property type="molecule type" value="Genomic_DNA"/>
</dbReference>
<accession>A0ACC2VK32</accession>
<gene>
    <name evidence="1" type="ORF">QFC20_005712</name>
</gene>
<evidence type="ECO:0000313" key="2">
    <source>
        <dbReference type="Proteomes" id="UP001230649"/>
    </source>
</evidence>
<keyword evidence="2" id="KW-1185">Reference proteome</keyword>
<sequence>NMYQGSKPNVSFSNSDATQPAAPPSPRSTTFAQPPATCSGPTIVPQATEYTLEDWIAFLQSQEYHDWYQRELASGVHYFLFHTYHHTHLFRRSYQAFDNLARSSTSRPPCTSASAAVPSAPRRSSTTPSTHSLAYPGFPGDVIPTCICSSSIVHPTSADLVFTSQAVSNTRAVTMSKKKGARYIRNSNGTSGSTKKTVKLPSAVPSPPSTAPGSVSESPPPDHLNEEAETVVFLDDPEDYDYIFDE</sequence>